<evidence type="ECO:0000313" key="1">
    <source>
        <dbReference type="EMBL" id="KAJ1899837.1"/>
    </source>
</evidence>
<sequence>MASIPPSQSLYLRNINDKIQKDVLKQTLYSLCIPYGRVLDIVALKTMKMRGQAFVVFGDITSATAALRQLNGRQLFGKSINVEYALSKSNVVAQRDGSFKFGELRKHMSAEERKQQLGISTAAAAEAEASVAAGKRRQSDSDSNDEGQAAKRQAIDHESDMDSDSDDENMAIGSSDTDDSDDDIGPQLPKPEAENEVAHVAPGPTLFVTNLPQSVSVDMLSGLFQQYGGFREVRRIPGKDNMAFVDYDSTDSAAAALSVLDGFKLATDQAMKVEFSR</sequence>
<organism evidence="1 2">
    <name type="scientific">Kickxella alabastrina</name>
    <dbReference type="NCBI Taxonomy" id="61397"/>
    <lineage>
        <taxon>Eukaryota</taxon>
        <taxon>Fungi</taxon>
        <taxon>Fungi incertae sedis</taxon>
        <taxon>Zoopagomycota</taxon>
        <taxon>Kickxellomycotina</taxon>
        <taxon>Kickxellomycetes</taxon>
        <taxon>Kickxellales</taxon>
        <taxon>Kickxellaceae</taxon>
        <taxon>Kickxella</taxon>
    </lineage>
</organism>
<proteinExistence type="predicted"/>
<protein>
    <submittedName>
        <fullName evidence="1">Uncharacterized protein</fullName>
    </submittedName>
</protein>
<dbReference type="EMBL" id="JANBPG010000121">
    <property type="protein sequence ID" value="KAJ1899837.1"/>
    <property type="molecule type" value="Genomic_DNA"/>
</dbReference>
<keyword evidence="2" id="KW-1185">Reference proteome</keyword>
<gene>
    <name evidence="1" type="ORF">LPJ66_001862</name>
</gene>
<name>A0ACC1IS40_9FUNG</name>
<reference evidence="1" key="1">
    <citation type="submission" date="2022-07" db="EMBL/GenBank/DDBJ databases">
        <title>Phylogenomic reconstructions and comparative analyses of Kickxellomycotina fungi.</title>
        <authorList>
            <person name="Reynolds N.K."/>
            <person name="Stajich J.E."/>
            <person name="Barry K."/>
            <person name="Grigoriev I.V."/>
            <person name="Crous P."/>
            <person name="Smith M.E."/>
        </authorList>
    </citation>
    <scope>NUCLEOTIDE SEQUENCE</scope>
    <source>
        <strain evidence="1">Benny 63K</strain>
    </source>
</reference>
<accession>A0ACC1IS40</accession>
<comment type="caution">
    <text evidence="1">The sequence shown here is derived from an EMBL/GenBank/DDBJ whole genome shotgun (WGS) entry which is preliminary data.</text>
</comment>
<dbReference type="Proteomes" id="UP001150581">
    <property type="component" value="Unassembled WGS sequence"/>
</dbReference>
<evidence type="ECO:0000313" key="2">
    <source>
        <dbReference type="Proteomes" id="UP001150581"/>
    </source>
</evidence>